<feature type="region of interest" description="Disordered" evidence="7">
    <location>
        <begin position="94"/>
        <end position="117"/>
    </location>
</feature>
<name>A0A1S3CIN7_CUCME</name>
<evidence type="ECO:0000259" key="8">
    <source>
        <dbReference type="Pfam" id="PF03941"/>
    </source>
</evidence>
<dbReference type="InParanoid" id="A0A1S3CIN7"/>
<evidence type="ECO:0000256" key="3">
    <source>
        <dbReference type="ARBA" id="ARBA00010042"/>
    </source>
</evidence>
<feature type="compositionally biased region" description="Basic and acidic residues" evidence="7">
    <location>
        <begin position="1425"/>
        <end position="1450"/>
    </location>
</feature>
<evidence type="ECO:0000313" key="10">
    <source>
        <dbReference type="RefSeq" id="XP_008463006.1"/>
    </source>
</evidence>
<feature type="compositionally biased region" description="Polar residues" evidence="7">
    <location>
        <begin position="684"/>
        <end position="695"/>
    </location>
</feature>
<dbReference type="GeneID" id="103501253"/>
<comment type="similarity">
    <text evidence="3">Belongs to the INCENP family.</text>
</comment>
<feature type="compositionally biased region" description="Basic and acidic residues" evidence="7">
    <location>
        <begin position="1463"/>
        <end position="1484"/>
    </location>
</feature>
<dbReference type="OrthoDB" id="681218at2759"/>
<accession>A0A1S3CIN7</accession>
<dbReference type="InterPro" id="IPR050875">
    <property type="entry name" value="Troponin_I"/>
</dbReference>
<dbReference type="KEGG" id="cmo:103501253"/>
<evidence type="ECO:0000256" key="5">
    <source>
        <dbReference type="ARBA" id="ARBA00023212"/>
    </source>
</evidence>
<dbReference type="PANTHER" id="PTHR13738:SF1">
    <property type="entry name" value="TROPONIN I"/>
    <property type="match status" value="1"/>
</dbReference>
<evidence type="ECO:0000313" key="9">
    <source>
        <dbReference type="Proteomes" id="UP001652600"/>
    </source>
</evidence>
<organism evidence="9 10">
    <name type="scientific">Cucumis melo</name>
    <name type="common">Muskmelon</name>
    <dbReference type="NCBI Taxonomy" id="3656"/>
    <lineage>
        <taxon>Eukaryota</taxon>
        <taxon>Viridiplantae</taxon>
        <taxon>Streptophyta</taxon>
        <taxon>Embryophyta</taxon>
        <taxon>Tracheophyta</taxon>
        <taxon>Spermatophyta</taxon>
        <taxon>Magnoliopsida</taxon>
        <taxon>eudicotyledons</taxon>
        <taxon>Gunneridae</taxon>
        <taxon>Pentapetalae</taxon>
        <taxon>rosids</taxon>
        <taxon>fabids</taxon>
        <taxon>Cucurbitales</taxon>
        <taxon>Cucurbitaceae</taxon>
        <taxon>Benincaseae</taxon>
        <taxon>Cucumis</taxon>
    </lineage>
</organism>
<feature type="region of interest" description="Disordered" evidence="7">
    <location>
        <begin position="958"/>
        <end position="981"/>
    </location>
</feature>
<sequence>MSAMEKLFVQIFERKKWIIDQARQQTDLFDQHLASKLIIDGIVPPPWLHSSFLHSHISHFEVAEVNKSFISGVEFPRSPLDTHRSSLNEAFVADSGEELEHRSNEETGSLNDDFDAGNRPAVSPQCDIRSAGVLNCAPCIEMTPVSPHGRGAIVSENYRDPTLSLARLHRSKSRQKALELRNSVKSTRCQSRCENKSDSIAGRIVGSAIGLLQADHEDESGLAKASSSCRGIGSLEEETNVGCEQKRSSIGSDKVGVVVSPGLQSRFIDVENSLNISSKNEELCIAGGSTQNSYQVNEQFDSPRPSSGKIEEGSTYCRSQEYSSDKPEKCRLQCSSLDANKTSCISPVDGRAGTIGGPKFHSDQVDEQLDLPKPSSDNVECNEEAVLGHCRSHDYDLDNALQSRSQQSSQEVDDSSIIDACDGRLLDLYNPSSGKVECCGETILGHCWSQECNFEIAQQSGSQYSPQDVDDSSYVDSEVGGSCPIGSSNVHPREVKEQLDLSKTSSGNIECCEEKILGGLSSQDYKLDNPQKSGMQHNSLDADNSSCFSSVNGTFCAVGSSKQHSDLVSEPLELFRPSSVNSECHEEELEDCRTQDCNFNNNAVQSGVGKNFSSPIMEVREKTSDKKSSSFIDDKRDASEKEKSNSLLHIPLPQIQVDSVKENESDQGASESHNERRYEDTGDFNGNTLSSGNKSLQGYEEVTTCSLLQSDEPAEQNVSLKDGVSDLQNSHDNVVEIPPVDGNGTSVPRKDTETFRDHVIMAPYVGETDGYLEQQLKSSGISQCEGSDSFEYCTDDFNGNHHYISTECQTAETSIELKTFSSLTKASSSPEDVRRVELELGSGFPGSLGLGSGIPGSLGLGGEQLQIINGSPTDNILMEEFDTEKPVLEIQRLSFCGEGYQQSNVSIVPIEMLLLEKEAHSMQLSDSSPTLPVKEDLSRFRSNNRGTLLQNVMLESQSLDREENLQSGENELPVDTEKMEREEDKGKLTSCSLLTPLIQTSHYFGADKDMPALEGFLMQSDAEQPCISVGGINLDTLELSKCMIERASILEKICKSACIDSPLSSSSESFKLNKVADLYHSLSNGLLESVDLKSKLLMKDQNKLLKDGSNFLNGEVNCSPHGSFSDCLKSTGSHSASDVRRPFASPFGKLLDRNSLNSSSSGKRSSPNIELPCISEEAESIEEIDNEFAKDMKSNKRVPLVDITENANVSVTVPEAVMFADRLSLESLNTELSNAGTHNRTKENLANQKNSKRKYLNEAVDLDILPGANGAKRVTRSSYNRFSRSDLSCKENFRKGSRFSGKETKHKNIVSNITSFIPLVQQREAATILKGKRDVKVKAIEAAEAAKRLAEKKENERQMKKEALKLERARMEQENLRQIELEKKKKEEERKKKEEEMKKREADKAEKKRQREEEERKEKERKRMRVEEVRRRLREHSGKLRSDKENKDAKPQANEQKPRCRKACKDVTNKLDKENGHEKFDKLSVTESKSSTSDAGRENFLVENSQPTSVDFLEAEALEIGMESGISETSERQSYQISPYKASDDEDEEDEEDGIRNNKFVPSWASKDRVAALFASQQKLNPEIIFPPKSFCDIEQVLLL</sequence>
<evidence type="ECO:0000256" key="4">
    <source>
        <dbReference type="ARBA" id="ARBA00022490"/>
    </source>
</evidence>
<feature type="compositionally biased region" description="Polar residues" evidence="7">
    <location>
        <begin position="1526"/>
        <end position="1537"/>
    </location>
</feature>
<evidence type="ECO:0000256" key="2">
    <source>
        <dbReference type="ARBA" id="ARBA00004186"/>
    </source>
</evidence>
<dbReference type="GO" id="GO:0005634">
    <property type="term" value="C:nucleus"/>
    <property type="evidence" value="ECO:0007669"/>
    <property type="project" value="UniProtKB-SubCell"/>
</dbReference>
<reference evidence="9" key="1">
    <citation type="submission" date="2025-05" db="UniProtKB">
        <authorList>
            <consortium name="RefSeq"/>
        </authorList>
    </citation>
    <scope>NUCLEOTIDE SEQUENCE [LARGE SCALE GENOMIC DNA]</scope>
</reference>
<proteinExistence type="inferred from homology"/>
<dbReference type="RefSeq" id="XP_008463006.1">
    <property type="nucleotide sequence ID" value="XM_008464784.3"/>
</dbReference>
<dbReference type="InterPro" id="IPR005635">
    <property type="entry name" value="Inner_centromere_prot_ARK-bd"/>
</dbReference>
<feature type="compositionally biased region" description="Basic and acidic residues" evidence="7">
    <location>
        <begin position="618"/>
        <end position="644"/>
    </location>
</feature>
<evidence type="ECO:0000256" key="6">
    <source>
        <dbReference type="ARBA" id="ARBA00023242"/>
    </source>
</evidence>
<keyword evidence="4" id="KW-0963">Cytoplasm</keyword>
<gene>
    <name evidence="10" type="primary">LOC103501253</name>
</gene>
<dbReference type="FunCoup" id="A0A1S3CIN7">
    <property type="interactions" value="438"/>
</dbReference>
<dbReference type="PANTHER" id="PTHR13738">
    <property type="entry name" value="TROPONIN I"/>
    <property type="match status" value="1"/>
</dbReference>
<evidence type="ECO:0000256" key="7">
    <source>
        <dbReference type="SAM" id="MobiDB-lite"/>
    </source>
</evidence>
<dbReference type="Pfam" id="PF03941">
    <property type="entry name" value="INCENP_ARK-bind"/>
    <property type="match status" value="1"/>
</dbReference>
<feature type="compositionally biased region" description="Polar residues" evidence="7">
    <location>
        <begin position="1485"/>
        <end position="1494"/>
    </location>
</feature>
<feature type="region of interest" description="Disordered" evidence="7">
    <location>
        <begin position="1522"/>
        <end position="1559"/>
    </location>
</feature>
<keyword evidence="6" id="KW-0539">Nucleus</keyword>
<dbReference type="GO" id="GO:0005819">
    <property type="term" value="C:spindle"/>
    <property type="evidence" value="ECO:0007669"/>
    <property type="project" value="UniProtKB-SubCell"/>
</dbReference>
<feature type="region of interest" description="Disordered" evidence="7">
    <location>
        <begin position="608"/>
        <end position="695"/>
    </location>
</feature>
<keyword evidence="5" id="KW-0206">Cytoskeleton</keyword>
<dbReference type="Proteomes" id="UP001652600">
    <property type="component" value="Chromosome 1"/>
</dbReference>
<protein>
    <submittedName>
        <fullName evidence="10">Uncharacterized protein LOC103501253 isoform X1</fullName>
    </submittedName>
</protein>
<dbReference type="SMR" id="A0A1S3CIN7"/>
<feature type="compositionally biased region" description="Basic and acidic residues" evidence="7">
    <location>
        <begin position="1383"/>
        <end position="1418"/>
    </location>
</feature>
<evidence type="ECO:0000256" key="1">
    <source>
        <dbReference type="ARBA" id="ARBA00004123"/>
    </source>
</evidence>
<reference evidence="10" key="2">
    <citation type="submission" date="2025-08" db="UniProtKB">
        <authorList>
            <consortium name="RefSeq"/>
        </authorList>
    </citation>
    <scope>IDENTIFICATION</scope>
    <source>
        <tissue evidence="10">Stem</tissue>
    </source>
</reference>
<dbReference type="eggNOG" id="ENOG502RFS1">
    <property type="taxonomic scope" value="Eukaryota"/>
</dbReference>
<comment type="subcellular location">
    <subcellularLocation>
        <location evidence="2">Cytoplasm</location>
        <location evidence="2">Cytoskeleton</location>
        <location evidence="2">Spindle</location>
    </subcellularLocation>
    <subcellularLocation>
        <location evidence="1">Nucleus</location>
    </subcellularLocation>
</comment>
<feature type="region of interest" description="Disordered" evidence="7">
    <location>
        <begin position="1383"/>
        <end position="1503"/>
    </location>
</feature>
<keyword evidence="9" id="KW-1185">Reference proteome</keyword>
<feature type="domain" description="Inner centromere protein ARK-binding" evidence="8">
    <location>
        <begin position="1543"/>
        <end position="1597"/>
    </location>
</feature>
<feature type="compositionally biased region" description="Acidic residues" evidence="7">
    <location>
        <begin position="1544"/>
        <end position="1553"/>
    </location>
</feature>